<dbReference type="PANTHER" id="PTHR32183">
    <property type="match status" value="1"/>
</dbReference>
<dbReference type="AlphaFoldDB" id="A0A1D1XSJ7"/>
<keyword evidence="3 6" id="KW-0808">Transferase</keyword>
<keyword evidence="1" id="KW-0597">Phosphoprotein</keyword>
<dbReference type="GO" id="GO:0032259">
    <property type="term" value="P:methylation"/>
    <property type="evidence" value="ECO:0007669"/>
    <property type="project" value="UniProtKB-KW"/>
</dbReference>
<feature type="region of interest" description="Disordered" evidence="5">
    <location>
        <begin position="42"/>
        <end position="62"/>
    </location>
</feature>
<evidence type="ECO:0000256" key="5">
    <source>
        <dbReference type="SAM" id="MobiDB-lite"/>
    </source>
</evidence>
<dbReference type="PANTHER" id="PTHR32183:SF11">
    <property type="entry name" value="THIOL METHYLTRANSFERASE 2-RELATED"/>
    <property type="match status" value="1"/>
</dbReference>
<dbReference type="PROSITE" id="PS51585">
    <property type="entry name" value="SAM_MT_TPMT"/>
    <property type="match status" value="1"/>
</dbReference>
<proteinExistence type="predicted"/>
<dbReference type="CDD" id="cd02440">
    <property type="entry name" value="AdoMet_MTases"/>
    <property type="match status" value="1"/>
</dbReference>
<dbReference type="InterPro" id="IPR029063">
    <property type="entry name" value="SAM-dependent_MTases_sf"/>
</dbReference>
<organism evidence="6">
    <name type="scientific">Anthurium amnicola</name>
    <dbReference type="NCBI Taxonomy" id="1678845"/>
    <lineage>
        <taxon>Eukaryota</taxon>
        <taxon>Viridiplantae</taxon>
        <taxon>Streptophyta</taxon>
        <taxon>Embryophyta</taxon>
        <taxon>Tracheophyta</taxon>
        <taxon>Spermatophyta</taxon>
        <taxon>Magnoliopsida</taxon>
        <taxon>Liliopsida</taxon>
        <taxon>Araceae</taxon>
        <taxon>Pothoideae</taxon>
        <taxon>Potheae</taxon>
        <taxon>Anthurium</taxon>
    </lineage>
</organism>
<dbReference type="Pfam" id="PF05724">
    <property type="entry name" value="TPMT"/>
    <property type="match status" value="1"/>
</dbReference>
<evidence type="ECO:0000256" key="1">
    <source>
        <dbReference type="ARBA" id="ARBA00022553"/>
    </source>
</evidence>
<evidence type="ECO:0000256" key="2">
    <source>
        <dbReference type="ARBA" id="ARBA00022603"/>
    </source>
</evidence>
<accession>A0A1D1XSJ7</accession>
<dbReference type="EMBL" id="GDJX01022606">
    <property type="protein sequence ID" value="JAT45330.1"/>
    <property type="molecule type" value="Transcribed_RNA"/>
</dbReference>
<protein>
    <submittedName>
        <fullName evidence="6">Putative thiol methyltransferase 2</fullName>
    </submittedName>
</protein>
<keyword evidence="2 6" id="KW-0489">Methyltransferase</keyword>
<keyword evidence="4" id="KW-0949">S-adenosyl-L-methionine</keyword>
<evidence type="ECO:0000256" key="4">
    <source>
        <dbReference type="ARBA" id="ARBA00022691"/>
    </source>
</evidence>
<dbReference type="InterPro" id="IPR008854">
    <property type="entry name" value="TPMT"/>
</dbReference>
<gene>
    <name evidence="6" type="primary">HOL3_2</name>
    <name evidence="6" type="ORF">g.51071</name>
</gene>
<sequence>MLGHCLHRRLPLRFAPAAGSKLPSRVKSASLWPPVVAAAAGRMGSTGAGDEQPGNPGSYNPKVARLQSLLSEGSEGGWEKCWEEGLTPWDIGRPTPVILHLLQIGALPKGRALVPGCGSGHDVVAMACPERYVVGLDISESAINKACELTSTLPNKHCFSFLAEDFFTWRPTELFDLVFDYTFFCAIDPCMRSAWANKICDILRPDGELITLMYPIGDYVGGPPYAVSVDDYEEVLNPVGFEAISVVDNELAIERRKEKEKLGRWRRQLAQSLL</sequence>
<evidence type="ECO:0000313" key="6">
    <source>
        <dbReference type="EMBL" id="JAT45330.1"/>
    </source>
</evidence>
<name>A0A1D1XSJ7_9ARAE</name>
<dbReference type="Gene3D" id="3.40.50.150">
    <property type="entry name" value="Vaccinia Virus protein VP39"/>
    <property type="match status" value="1"/>
</dbReference>
<evidence type="ECO:0000256" key="3">
    <source>
        <dbReference type="ARBA" id="ARBA00022679"/>
    </source>
</evidence>
<reference evidence="6" key="1">
    <citation type="submission" date="2015-07" db="EMBL/GenBank/DDBJ databases">
        <title>Transcriptome Assembly of Anthurium amnicola.</title>
        <authorList>
            <person name="Suzuki J."/>
        </authorList>
    </citation>
    <scope>NUCLEOTIDE SEQUENCE</scope>
</reference>
<dbReference type="GO" id="GO:0008757">
    <property type="term" value="F:S-adenosylmethionine-dependent methyltransferase activity"/>
    <property type="evidence" value="ECO:0007669"/>
    <property type="project" value="InterPro"/>
</dbReference>
<dbReference type="SUPFAM" id="SSF53335">
    <property type="entry name" value="S-adenosyl-L-methionine-dependent methyltransferases"/>
    <property type="match status" value="1"/>
</dbReference>